<dbReference type="FunCoup" id="G3AI19">
    <property type="interactions" value="491"/>
</dbReference>
<evidence type="ECO:0000256" key="2">
    <source>
        <dbReference type="ARBA" id="ARBA00022527"/>
    </source>
</evidence>
<dbReference type="FunFam" id="1.10.510.10:FF:000624">
    <property type="entry name" value="Mitogen-activated protein kinase"/>
    <property type="match status" value="1"/>
</dbReference>
<dbReference type="GO" id="GO:0040020">
    <property type="term" value="P:regulation of meiotic nuclear division"/>
    <property type="evidence" value="ECO:0007669"/>
    <property type="project" value="EnsemblFungi"/>
</dbReference>
<dbReference type="InParanoid" id="G3AI19"/>
<evidence type="ECO:0000256" key="6">
    <source>
        <dbReference type="ARBA" id="ARBA00022840"/>
    </source>
</evidence>
<evidence type="ECO:0000256" key="4">
    <source>
        <dbReference type="ARBA" id="ARBA00022741"/>
    </source>
</evidence>
<keyword evidence="5" id="KW-0418">Kinase</keyword>
<dbReference type="Gene3D" id="3.30.200.20">
    <property type="entry name" value="Phosphorylase Kinase, domain 1"/>
    <property type="match status" value="1"/>
</dbReference>
<dbReference type="PROSITE" id="PS50011">
    <property type="entry name" value="PROTEIN_KINASE_DOM"/>
    <property type="match status" value="1"/>
</dbReference>
<dbReference type="Pfam" id="PF00069">
    <property type="entry name" value="Pkinase"/>
    <property type="match status" value="1"/>
</dbReference>
<dbReference type="EMBL" id="GL996500">
    <property type="protein sequence ID" value="EGW34333.1"/>
    <property type="molecule type" value="Genomic_DNA"/>
</dbReference>
<dbReference type="SUPFAM" id="SSF56112">
    <property type="entry name" value="Protein kinase-like (PK-like)"/>
    <property type="match status" value="1"/>
</dbReference>
<dbReference type="OrthoDB" id="2158884at2759"/>
<dbReference type="GO" id="GO:0005634">
    <property type="term" value="C:nucleus"/>
    <property type="evidence" value="ECO:0007669"/>
    <property type="project" value="EnsemblFungi"/>
</dbReference>
<proteinExistence type="inferred from homology"/>
<dbReference type="GeneID" id="18871330"/>
<dbReference type="SMART" id="SM00220">
    <property type="entry name" value="S_TKc"/>
    <property type="match status" value="1"/>
</dbReference>
<dbReference type="InterPro" id="IPR011009">
    <property type="entry name" value="Kinase-like_dom_sf"/>
</dbReference>
<reference evidence="8 9" key="1">
    <citation type="journal article" date="2011" name="Proc. Natl. Acad. Sci. U.S.A.">
        <title>Comparative genomics of xylose-fermenting fungi for enhanced biofuel production.</title>
        <authorList>
            <person name="Wohlbach D.J."/>
            <person name="Kuo A."/>
            <person name="Sato T.K."/>
            <person name="Potts K.M."/>
            <person name="Salamov A.A."/>
            <person name="LaButti K.M."/>
            <person name="Sun H."/>
            <person name="Clum A."/>
            <person name="Pangilinan J.L."/>
            <person name="Lindquist E.A."/>
            <person name="Lucas S."/>
            <person name="Lapidus A."/>
            <person name="Jin M."/>
            <person name="Gunawan C."/>
            <person name="Balan V."/>
            <person name="Dale B.E."/>
            <person name="Jeffries T.W."/>
            <person name="Zinkel R."/>
            <person name="Barry K.W."/>
            <person name="Grigoriev I.V."/>
            <person name="Gasch A.P."/>
        </authorList>
    </citation>
    <scope>NUCLEOTIDE SEQUENCE [LARGE SCALE GENOMIC DNA]</scope>
    <source>
        <strain evidence="9">NRRL Y-27907 / 11-Y1</strain>
    </source>
</reference>
<dbReference type="STRING" id="619300.G3AI19"/>
<dbReference type="RefSeq" id="XP_007373917.1">
    <property type="nucleotide sequence ID" value="XM_007373855.1"/>
</dbReference>
<organism evidence="9">
    <name type="scientific">Spathaspora passalidarum (strain NRRL Y-27907 / 11-Y1)</name>
    <dbReference type="NCBI Taxonomy" id="619300"/>
    <lineage>
        <taxon>Eukaryota</taxon>
        <taxon>Fungi</taxon>
        <taxon>Dikarya</taxon>
        <taxon>Ascomycota</taxon>
        <taxon>Saccharomycotina</taxon>
        <taxon>Pichiomycetes</taxon>
        <taxon>Debaryomycetaceae</taxon>
        <taxon>Spathaspora</taxon>
    </lineage>
</organism>
<dbReference type="InterPro" id="IPR000719">
    <property type="entry name" value="Prot_kinase_dom"/>
</dbReference>
<gene>
    <name evidence="8" type="ORF">SPAPADRAFT_49385</name>
</gene>
<feature type="domain" description="Protein kinase" evidence="7">
    <location>
        <begin position="26"/>
        <end position="368"/>
    </location>
</feature>
<dbReference type="OMA" id="HPCLVQI"/>
<keyword evidence="3" id="KW-0808">Transferase</keyword>
<protein>
    <recommendedName>
        <fullName evidence="7">Protein kinase domain-containing protein</fullName>
    </recommendedName>
</protein>
<keyword evidence="2" id="KW-0723">Serine/threonine-protein kinase</keyword>
<dbReference type="KEGG" id="spaa:SPAPADRAFT_49385"/>
<keyword evidence="9" id="KW-1185">Reference proteome</keyword>
<comment type="similarity">
    <text evidence="1">Belongs to the protein kinase superfamily. CMGC Ser/Thr protein kinase family. CDC2/CDKX subfamily.</text>
</comment>
<dbReference type="Gene3D" id="1.10.510.10">
    <property type="entry name" value="Transferase(Phosphotransferase) domain 1"/>
    <property type="match status" value="1"/>
</dbReference>
<evidence type="ECO:0000313" key="9">
    <source>
        <dbReference type="Proteomes" id="UP000000709"/>
    </source>
</evidence>
<evidence type="ECO:0000256" key="5">
    <source>
        <dbReference type="ARBA" id="ARBA00022777"/>
    </source>
</evidence>
<dbReference type="GO" id="GO:0004674">
    <property type="term" value="F:protein serine/threonine kinase activity"/>
    <property type="evidence" value="ECO:0007669"/>
    <property type="project" value="UniProtKB-KW"/>
</dbReference>
<dbReference type="AlphaFoldDB" id="G3AI19"/>
<dbReference type="HOGENOM" id="CLU_000288_176_2_1"/>
<dbReference type="InterPro" id="IPR050117">
    <property type="entry name" value="MAPK"/>
</dbReference>
<sequence>MYKTSIPLDIDSPPKNLPLESYKSKYQPISTLGNGSFGTVDLVKFKFHKFHLLKYHDDKKGTLLYPLEDSKYNLSNLVAIKTMKKRLPLLHDYKNVKEVKFILSVQSHPCLVQIYEMFIDDVRYQLHISMEALNQNLYQLIRSRRNIQFSSPTLKSILSQLLCGIKHIHKFNYFHRDIKPENILIISTQQFYGSKEGIPPYRKNDNFIVKLADYGLARHVTNLKPYTAYVSTRWYRSPEILLRQKSYSQPLDIWAFGAVAAEIANFTPLFPGSNELEQIWKILRVLGSPLVPETSNNKYVIPLGGYWKDAQMLAHNLGFVFPEETGLTIDEVIHNPNLGQLAEVIQSCLLWDPNLRPTAVEVSRMAYFKESVSLLDRYFDNDIPIQVTLNKFSGIPSNPGVSSNYTTAFNDMTTDTVGSSTKKILTPTQTKRSSNRKNVIHSDCDFTKFYDDPNATGEENYFSGYVAESDKIQPSSGNTNDIYNICHAWMNKENKVNISSPASDKEPRIEYKTSVVPNKPSFTRFSLESEEVMNL</sequence>
<dbReference type="PANTHER" id="PTHR24055">
    <property type="entry name" value="MITOGEN-ACTIVATED PROTEIN KINASE"/>
    <property type="match status" value="1"/>
</dbReference>
<dbReference type="PROSITE" id="PS00108">
    <property type="entry name" value="PROTEIN_KINASE_ST"/>
    <property type="match status" value="1"/>
</dbReference>
<evidence type="ECO:0000313" key="8">
    <source>
        <dbReference type="EMBL" id="EGW34333.1"/>
    </source>
</evidence>
<keyword evidence="6" id="KW-0067">ATP-binding</keyword>
<dbReference type="GO" id="GO:0005524">
    <property type="term" value="F:ATP binding"/>
    <property type="evidence" value="ECO:0007669"/>
    <property type="project" value="UniProtKB-KW"/>
</dbReference>
<dbReference type="Proteomes" id="UP000000709">
    <property type="component" value="Unassembled WGS sequence"/>
</dbReference>
<dbReference type="eggNOG" id="KOG0661">
    <property type="taxonomic scope" value="Eukaryota"/>
</dbReference>
<name>G3AI19_SPAPN</name>
<evidence type="ECO:0000256" key="3">
    <source>
        <dbReference type="ARBA" id="ARBA00022679"/>
    </source>
</evidence>
<evidence type="ECO:0000256" key="1">
    <source>
        <dbReference type="ARBA" id="ARBA00006485"/>
    </source>
</evidence>
<dbReference type="InterPro" id="IPR008271">
    <property type="entry name" value="Ser/Thr_kinase_AS"/>
</dbReference>
<evidence type="ECO:0000259" key="7">
    <source>
        <dbReference type="PROSITE" id="PS50011"/>
    </source>
</evidence>
<accession>G3AI19</accession>
<keyword evidence="4" id="KW-0547">Nucleotide-binding</keyword>